<feature type="compositionally biased region" description="Basic residues" evidence="11">
    <location>
        <begin position="30"/>
        <end position="39"/>
    </location>
</feature>
<dbReference type="CDD" id="cd18088">
    <property type="entry name" value="Nep1-like"/>
    <property type="match status" value="1"/>
</dbReference>
<organism evidence="12 13">
    <name type="scientific">Ceratobasidium theobromae</name>
    <dbReference type="NCBI Taxonomy" id="1582974"/>
    <lineage>
        <taxon>Eukaryota</taxon>
        <taxon>Fungi</taxon>
        <taxon>Dikarya</taxon>
        <taxon>Basidiomycota</taxon>
        <taxon>Agaricomycotina</taxon>
        <taxon>Agaricomycetes</taxon>
        <taxon>Cantharellales</taxon>
        <taxon>Ceratobasidiaceae</taxon>
        <taxon>Ceratobasidium</taxon>
    </lineage>
</organism>
<evidence type="ECO:0000256" key="7">
    <source>
        <dbReference type="ARBA" id="ARBA00022691"/>
    </source>
</evidence>
<dbReference type="EMBL" id="SSOP01000018">
    <property type="protein sequence ID" value="KAB5594629.1"/>
    <property type="molecule type" value="Genomic_DNA"/>
</dbReference>
<evidence type="ECO:0000256" key="11">
    <source>
        <dbReference type="SAM" id="MobiDB-lite"/>
    </source>
</evidence>
<keyword evidence="6 12" id="KW-0808">Transferase</keyword>
<feature type="compositionally biased region" description="Acidic residues" evidence="11">
    <location>
        <begin position="67"/>
        <end position="83"/>
    </location>
</feature>
<keyword evidence="5 12" id="KW-0489">Methyltransferase</keyword>
<sequence length="348" mass="38184">MSAVLYFDLPHDMSVKARRHSQTGPDPRKIGTHLSRKRSQSMEQFNRGPGILKVPPAEEKTVADSDSVSEDEGVFEEEAEDAMDTSPDRPTRPLPTTKRRIIPTNPTMVPVQPTVPRTPLQKAAARRLIVVLEQACLEAYKVSSGSASRGGPGKDAKYALLNCDDHQGILAKTGRDIADARPDITHQCLLTLLDSPLNKAGRLQVYVHTTKGVLIEINPHVRIPRTFKRFSGLMGCLVQLLHRLSIRGVNGSEKLLKVIKNPVTEHFPTNTYKITLSGDAETVKLSKYLPTLPETHSIAVFVGAMARGKDDFADGIVDEKISISNYALSASVACGKFCCALEDLWDII</sequence>
<keyword evidence="13" id="KW-1185">Reference proteome</keyword>
<dbReference type="Proteomes" id="UP000383932">
    <property type="component" value="Unassembled WGS sequence"/>
</dbReference>
<accession>A0A5N5QSM3</accession>
<reference evidence="12 13" key="1">
    <citation type="journal article" date="2019" name="Fungal Biol. Biotechnol.">
        <title>Draft genome sequence of fastidious pathogen Ceratobasidium theobromae, which causes vascular-streak dieback in Theobroma cacao.</title>
        <authorList>
            <person name="Ali S.S."/>
            <person name="Asman A."/>
            <person name="Shao J."/>
            <person name="Firmansyah A.P."/>
            <person name="Susilo A.W."/>
            <person name="Rosmana A."/>
            <person name="McMahon P."/>
            <person name="Junaid M."/>
            <person name="Guest D."/>
            <person name="Kheng T.Y."/>
            <person name="Meinhardt L.W."/>
            <person name="Bailey B.A."/>
        </authorList>
    </citation>
    <scope>NUCLEOTIDE SEQUENCE [LARGE SCALE GENOMIC DNA]</scope>
    <source>
        <strain evidence="12 13">CT2</strain>
    </source>
</reference>
<evidence type="ECO:0000256" key="9">
    <source>
        <dbReference type="ARBA" id="ARBA00022884"/>
    </source>
</evidence>
<evidence type="ECO:0000256" key="5">
    <source>
        <dbReference type="ARBA" id="ARBA00022603"/>
    </source>
</evidence>
<dbReference type="PANTHER" id="PTHR12636:SF5">
    <property type="entry name" value="RIBOSOMAL RNA SMALL SUBUNIT METHYLTRANSFERASE NEP1"/>
    <property type="match status" value="1"/>
</dbReference>
<name>A0A5N5QSM3_9AGAM</name>
<dbReference type="OrthoDB" id="269804at2759"/>
<dbReference type="GO" id="GO:0070475">
    <property type="term" value="P:rRNA base methylation"/>
    <property type="evidence" value="ECO:0007669"/>
    <property type="project" value="InterPro"/>
</dbReference>
<dbReference type="InterPro" id="IPR029028">
    <property type="entry name" value="Alpha/beta_knot_MTases"/>
</dbReference>
<evidence type="ECO:0000256" key="2">
    <source>
        <dbReference type="ARBA" id="ARBA00008115"/>
    </source>
</evidence>
<dbReference type="Gene3D" id="3.40.1280.10">
    <property type="match status" value="1"/>
</dbReference>
<comment type="caution">
    <text evidence="12">The sequence shown here is derived from an EMBL/GenBank/DDBJ whole genome shotgun (WGS) entry which is preliminary data.</text>
</comment>
<dbReference type="SUPFAM" id="SSF75217">
    <property type="entry name" value="alpha/beta knot"/>
    <property type="match status" value="1"/>
</dbReference>
<evidence type="ECO:0000256" key="4">
    <source>
        <dbReference type="ARBA" id="ARBA00022552"/>
    </source>
</evidence>
<feature type="region of interest" description="Disordered" evidence="11">
    <location>
        <begin position="16"/>
        <end position="114"/>
    </location>
</feature>
<proteinExistence type="inferred from homology"/>
<dbReference type="GO" id="GO:0032040">
    <property type="term" value="C:small-subunit processome"/>
    <property type="evidence" value="ECO:0007669"/>
    <property type="project" value="TreeGrafter"/>
</dbReference>
<keyword evidence="4" id="KW-0698">rRNA processing</keyword>
<keyword evidence="10" id="KW-0539">Nucleus</keyword>
<evidence type="ECO:0000256" key="3">
    <source>
        <dbReference type="ARBA" id="ARBA00022517"/>
    </source>
</evidence>
<dbReference type="PANTHER" id="PTHR12636">
    <property type="entry name" value="NEP1/MRA1"/>
    <property type="match status" value="1"/>
</dbReference>
<dbReference type="GO" id="GO:0019843">
    <property type="term" value="F:rRNA binding"/>
    <property type="evidence" value="ECO:0007669"/>
    <property type="project" value="UniProtKB-KW"/>
</dbReference>
<keyword evidence="8" id="KW-0699">rRNA-binding</keyword>
<dbReference type="AlphaFoldDB" id="A0A5N5QSM3"/>
<dbReference type="GO" id="GO:0070037">
    <property type="term" value="F:rRNA (pseudouridine) methyltransferase activity"/>
    <property type="evidence" value="ECO:0007669"/>
    <property type="project" value="InterPro"/>
</dbReference>
<dbReference type="Pfam" id="PF03587">
    <property type="entry name" value="EMG1"/>
    <property type="match status" value="1"/>
</dbReference>
<evidence type="ECO:0000256" key="6">
    <source>
        <dbReference type="ARBA" id="ARBA00022679"/>
    </source>
</evidence>
<evidence type="ECO:0000256" key="10">
    <source>
        <dbReference type="ARBA" id="ARBA00023242"/>
    </source>
</evidence>
<dbReference type="InterPro" id="IPR029026">
    <property type="entry name" value="tRNA_m1G_MTases_N"/>
</dbReference>
<comment type="subcellular location">
    <subcellularLocation>
        <location evidence="1">Nucleus</location>
        <location evidence="1">Nucleolus</location>
    </subcellularLocation>
</comment>
<evidence type="ECO:0000256" key="8">
    <source>
        <dbReference type="ARBA" id="ARBA00022730"/>
    </source>
</evidence>
<keyword evidence="9" id="KW-0694">RNA-binding</keyword>
<keyword evidence="7" id="KW-0949">S-adenosyl-L-methionine</keyword>
<comment type="similarity">
    <text evidence="2">Belongs to the class IV-like SAM-binding methyltransferase superfamily. RNA methyltransferase NEP1 family.</text>
</comment>
<keyword evidence="3" id="KW-0690">Ribosome biogenesis</keyword>
<evidence type="ECO:0000313" key="13">
    <source>
        <dbReference type="Proteomes" id="UP000383932"/>
    </source>
</evidence>
<evidence type="ECO:0000256" key="1">
    <source>
        <dbReference type="ARBA" id="ARBA00004604"/>
    </source>
</evidence>
<dbReference type="FunFam" id="3.40.1280.10:FF:000003">
    <property type="entry name" value="Ribosomal RNA small subunit methyltransferase"/>
    <property type="match status" value="1"/>
</dbReference>
<protein>
    <submittedName>
        <fullName evidence="12">Ribosomal RNA small subunit methyltransferase mra1</fullName>
    </submittedName>
</protein>
<evidence type="ECO:0000313" key="12">
    <source>
        <dbReference type="EMBL" id="KAB5594629.1"/>
    </source>
</evidence>
<dbReference type="InterPro" id="IPR005304">
    <property type="entry name" value="Rbsml_bgen_MeTrfase_EMG1/NEP1"/>
</dbReference>
<gene>
    <name evidence="12" type="ORF">CTheo_1951</name>
</gene>